<evidence type="ECO:0000256" key="3">
    <source>
        <dbReference type="SAM" id="Phobius"/>
    </source>
</evidence>
<evidence type="ECO:0000259" key="4">
    <source>
        <dbReference type="Pfam" id="PF12146"/>
    </source>
</evidence>
<evidence type="ECO:0000256" key="2">
    <source>
        <dbReference type="SAM" id="MobiDB-lite"/>
    </source>
</evidence>
<dbReference type="GO" id="GO:0052689">
    <property type="term" value="F:carboxylic ester hydrolase activity"/>
    <property type="evidence" value="ECO:0007669"/>
    <property type="project" value="UniProtKB-ARBA"/>
</dbReference>
<feature type="domain" description="Serine aminopeptidase S33" evidence="4">
    <location>
        <begin position="111"/>
        <end position="223"/>
    </location>
</feature>
<sequence length="327" mass="36795">MKKPLIIAITLFVALFILVFYLLLNRQIQPITQNVNLIEPPENANKDSAVENTTSFIENLRARDYTESEIKIEETLAQNDLYTKYLISYISDNLKIYGVMNLPKGDGPFPVIILNHGYFNTSSFNSGDGTQTMADILARNSYLTLASDYRGHGKSENDSQDSRGHRPEYAIDVLNLIVSVKNLEKADSTRIGMWGHSMGGEIALRTAEVTNMLKVVVLWAPTSARTSDNSNFYGGTRNNQGSTSTDAEGSSPINYLKYISTPVSLHQGLSDIEVNPEWSKELKEALEIEGKQVEYFEYPGQDHNFRNLGWNIISERTVSFLDKYLKE</sequence>
<evidence type="ECO:0000313" key="5">
    <source>
        <dbReference type="EMBL" id="RJR26267.1"/>
    </source>
</evidence>
<name>A0A3A4ZHE6_UNCKA</name>
<dbReference type="InterPro" id="IPR050261">
    <property type="entry name" value="FrsA_esterase"/>
</dbReference>
<keyword evidence="3" id="KW-0812">Transmembrane</keyword>
<dbReference type="Pfam" id="PF12146">
    <property type="entry name" value="Hydrolase_4"/>
    <property type="match status" value="1"/>
</dbReference>
<dbReference type="EMBL" id="QZJF01000024">
    <property type="protein sequence ID" value="RJR26267.1"/>
    <property type="molecule type" value="Genomic_DNA"/>
</dbReference>
<evidence type="ECO:0000313" key="6">
    <source>
        <dbReference type="Proteomes" id="UP000265540"/>
    </source>
</evidence>
<keyword evidence="3" id="KW-0472">Membrane</keyword>
<reference evidence="5 6" key="1">
    <citation type="journal article" date="2017" name="ISME J.">
        <title>Energy and carbon metabolisms in a deep terrestrial subsurface fluid microbial community.</title>
        <authorList>
            <person name="Momper L."/>
            <person name="Jungbluth S.P."/>
            <person name="Lee M.D."/>
            <person name="Amend J.P."/>
        </authorList>
    </citation>
    <scope>NUCLEOTIDE SEQUENCE [LARGE SCALE GENOMIC DNA]</scope>
    <source>
        <strain evidence="5">SURF_46</strain>
    </source>
</reference>
<feature type="region of interest" description="Disordered" evidence="2">
    <location>
        <begin position="229"/>
        <end position="249"/>
    </location>
</feature>
<keyword evidence="1 5" id="KW-0378">Hydrolase</keyword>
<dbReference type="InterPro" id="IPR022742">
    <property type="entry name" value="Hydrolase_4"/>
</dbReference>
<organism evidence="5 6">
    <name type="scientific">candidate division WWE3 bacterium</name>
    <dbReference type="NCBI Taxonomy" id="2053526"/>
    <lineage>
        <taxon>Bacteria</taxon>
        <taxon>Katanobacteria</taxon>
    </lineage>
</organism>
<dbReference type="AlphaFoldDB" id="A0A3A4ZHE6"/>
<gene>
    <name evidence="5" type="ORF">C4561_05630</name>
</gene>
<evidence type="ECO:0000256" key="1">
    <source>
        <dbReference type="ARBA" id="ARBA00022801"/>
    </source>
</evidence>
<keyword evidence="3" id="KW-1133">Transmembrane helix</keyword>
<feature type="transmembrane region" description="Helical" evidence="3">
    <location>
        <begin position="6"/>
        <end position="24"/>
    </location>
</feature>
<dbReference type="PANTHER" id="PTHR22946">
    <property type="entry name" value="DIENELACTONE HYDROLASE DOMAIN-CONTAINING PROTEIN-RELATED"/>
    <property type="match status" value="1"/>
</dbReference>
<comment type="caution">
    <text evidence="5">The sequence shown here is derived from an EMBL/GenBank/DDBJ whole genome shotgun (WGS) entry which is preliminary data.</text>
</comment>
<proteinExistence type="predicted"/>
<dbReference type="SUPFAM" id="SSF53474">
    <property type="entry name" value="alpha/beta-Hydrolases"/>
    <property type="match status" value="1"/>
</dbReference>
<accession>A0A3A4ZHE6</accession>
<dbReference type="PANTHER" id="PTHR22946:SF9">
    <property type="entry name" value="POLYKETIDE TRANSFERASE AF380"/>
    <property type="match status" value="1"/>
</dbReference>
<dbReference type="Proteomes" id="UP000265540">
    <property type="component" value="Unassembled WGS sequence"/>
</dbReference>
<protein>
    <submittedName>
        <fullName evidence="5">Alpha/beta fold hydrolase</fullName>
    </submittedName>
</protein>
<dbReference type="Gene3D" id="3.40.50.1820">
    <property type="entry name" value="alpha/beta hydrolase"/>
    <property type="match status" value="1"/>
</dbReference>
<dbReference type="InterPro" id="IPR029058">
    <property type="entry name" value="AB_hydrolase_fold"/>
</dbReference>